<evidence type="ECO:0000256" key="2">
    <source>
        <dbReference type="ARBA" id="ARBA00022448"/>
    </source>
</evidence>
<keyword evidence="3 11" id="KW-1134">Transmembrane beta strand</keyword>
<dbReference type="InterPro" id="IPR039426">
    <property type="entry name" value="TonB-dep_rcpt-like"/>
</dbReference>
<dbReference type="PANTHER" id="PTHR32552">
    <property type="entry name" value="FERRICHROME IRON RECEPTOR-RELATED"/>
    <property type="match status" value="1"/>
</dbReference>
<comment type="caution">
    <text evidence="15">The sequence shown here is derived from an EMBL/GenBank/DDBJ whole genome shotgun (WGS) entry which is preliminary data.</text>
</comment>
<accession>A0ABX3FK17</accession>
<dbReference type="InterPro" id="IPR000531">
    <property type="entry name" value="Beta-barrel_TonB"/>
</dbReference>
<sequence>MKTIKCSEKSTLRISITAVIGASSVFASTYVLGAPLKEINKPETIVVVGERIDKSLRDTTTAVTVIGEELTESGELKDINELATIAPNVVDSGFGTISIRGIDGSGAAVGGYAFFSGARPRVSTIVDGITQSWSGYGFTPSRAWDVKQVEVLRGPQSTAQGTNAIGGALIVQTNDPTYHWESKVRVGGEQYKNNNVKGNLAVMLSGPLIEDELAFRIAIDGTKGEGWLNYKQANNEFDYSPDLDDSENINGRAKLLWQPKNIPGLSAKLTYNKQSHEGEYLNWATEYDEETLTLDAARRSLIRLQDSTVETIAADINYEISEGITNALHIGYLMTDVRFDQYPNNARVFNVMSDIDNLTLENRLLFDSPGSDWQGVAGLYYSKNKTMLQVYRMFDGPNETITSAAFGEVTYTLTPSLKVVGGARFENEKIDRELDYLNTTNDFSQDTSENIFLPKLGLIYYLNDQTTFNSTIRKGYNAGGASVNWDTNAYYTYDEETVIAYEMGLLTQFDSGQLSANLFYNDYTDYQAFVQSAYIANINDARTYGLELEANMWVTNSTQLRGSVGYLKSEVLSDDQSFSGSELPNAPEINVAAGFTQYIGENFSFGSDVYFVGEYYSDLANTDEYKAGDYVSVDARVQYVINDFVIDGYVKNLTDEEIIYFNNSGNRAAIGQSRTFGVSGTYHF</sequence>
<feature type="domain" description="TonB-dependent receptor plug" evidence="14">
    <location>
        <begin position="56"/>
        <end position="168"/>
    </location>
</feature>
<dbReference type="RefSeq" id="WP_075714484.1">
    <property type="nucleotide sequence ID" value="NZ_AP019655.1"/>
</dbReference>
<evidence type="ECO:0000256" key="11">
    <source>
        <dbReference type="PROSITE-ProRule" id="PRU01360"/>
    </source>
</evidence>
<feature type="domain" description="TonB-dependent receptor-like beta-barrel" evidence="13">
    <location>
        <begin position="230"/>
        <end position="653"/>
    </location>
</feature>
<dbReference type="Pfam" id="PF00593">
    <property type="entry name" value="TonB_dep_Rec_b-barrel"/>
    <property type="match status" value="1"/>
</dbReference>
<evidence type="ECO:0000259" key="13">
    <source>
        <dbReference type="Pfam" id="PF00593"/>
    </source>
</evidence>
<keyword evidence="4" id="KW-0410">Iron transport</keyword>
<evidence type="ECO:0000256" key="9">
    <source>
        <dbReference type="ARBA" id="ARBA00023136"/>
    </source>
</evidence>
<keyword evidence="16" id="KW-1185">Reference proteome</keyword>
<keyword evidence="8 12" id="KW-0798">TonB box</keyword>
<evidence type="ECO:0000256" key="8">
    <source>
        <dbReference type="ARBA" id="ARBA00023077"/>
    </source>
</evidence>
<evidence type="ECO:0000259" key="14">
    <source>
        <dbReference type="Pfam" id="PF07715"/>
    </source>
</evidence>
<dbReference type="Gene3D" id="2.40.170.20">
    <property type="entry name" value="TonB-dependent receptor, beta-barrel domain"/>
    <property type="match status" value="1"/>
</dbReference>
<evidence type="ECO:0000313" key="15">
    <source>
        <dbReference type="EMBL" id="OLQ94505.1"/>
    </source>
</evidence>
<evidence type="ECO:0000256" key="5">
    <source>
        <dbReference type="ARBA" id="ARBA00022692"/>
    </source>
</evidence>
<keyword evidence="6" id="KW-0408">Iron</keyword>
<comment type="subcellular location">
    <subcellularLocation>
        <location evidence="1 11">Cell outer membrane</location>
        <topology evidence="1 11">Multi-pass membrane protein</topology>
    </subcellularLocation>
</comment>
<dbReference type="Pfam" id="PF07715">
    <property type="entry name" value="Plug"/>
    <property type="match status" value="1"/>
</dbReference>
<dbReference type="InterPro" id="IPR036942">
    <property type="entry name" value="Beta-barrel_TonB_sf"/>
</dbReference>
<gene>
    <name evidence="15" type="ORF">BIY20_07660</name>
</gene>
<evidence type="ECO:0000256" key="10">
    <source>
        <dbReference type="ARBA" id="ARBA00023237"/>
    </source>
</evidence>
<evidence type="ECO:0008006" key="17">
    <source>
        <dbReference type="Google" id="ProtNLM"/>
    </source>
</evidence>
<keyword evidence="10 11" id="KW-0998">Cell outer membrane</keyword>
<dbReference type="InterPro" id="IPR012910">
    <property type="entry name" value="Plug_dom"/>
</dbReference>
<protein>
    <recommendedName>
        <fullName evidence="17">TonB-dependent receptor</fullName>
    </recommendedName>
</protein>
<keyword evidence="5 11" id="KW-0812">Transmembrane</keyword>
<evidence type="ECO:0000256" key="4">
    <source>
        <dbReference type="ARBA" id="ARBA00022496"/>
    </source>
</evidence>
<name>A0ABX3FK17_9VIBR</name>
<comment type="similarity">
    <text evidence="11 12">Belongs to the TonB-dependent receptor family.</text>
</comment>
<dbReference type="PANTHER" id="PTHR32552:SF81">
    <property type="entry name" value="TONB-DEPENDENT OUTER MEMBRANE RECEPTOR"/>
    <property type="match status" value="1"/>
</dbReference>
<keyword evidence="7" id="KW-0406">Ion transport</keyword>
<organism evidence="15 16">
    <name type="scientific">Vibrio panuliri</name>
    <dbReference type="NCBI Taxonomy" id="1381081"/>
    <lineage>
        <taxon>Bacteria</taxon>
        <taxon>Pseudomonadati</taxon>
        <taxon>Pseudomonadota</taxon>
        <taxon>Gammaproteobacteria</taxon>
        <taxon>Vibrionales</taxon>
        <taxon>Vibrionaceae</taxon>
        <taxon>Vibrio</taxon>
    </lineage>
</organism>
<keyword evidence="9 11" id="KW-0472">Membrane</keyword>
<evidence type="ECO:0000256" key="3">
    <source>
        <dbReference type="ARBA" id="ARBA00022452"/>
    </source>
</evidence>
<evidence type="ECO:0000256" key="6">
    <source>
        <dbReference type="ARBA" id="ARBA00023004"/>
    </source>
</evidence>
<dbReference type="SUPFAM" id="SSF56935">
    <property type="entry name" value="Porins"/>
    <property type="match status" value="1"/>
</dbReference>
<evidence type="ECO:0000256" key="12">
    <source>
        <dbReference type="RuleBase" id="RU003357"/>
    </source>
</evidence>
<evidence type="ECO:0000313" key="16">
    <source>
        <dbReference type="Proteomes" id="UP000186039"/>
    </source>
</evidence>
<reference evidence="15 16" key="1">
    <citation type="submission" date="2016-09" db="EMBL/GenBank/DDBJ databases">
        <title>Genomic Taxonomy of the Vibrionaceae.</title>
        <authorList>
            <person name="Gonzalez-Castillo A."/>
            <person name="Gomez-Gil B."/>
            <person name="Enciso-Ibarra K."/>
        </authorList>
    </citation>
    <scope>NUCLEOTIDE SEQUENCE [LARGE SCALE GENOMIC DNA]</scope>
    <source>
        <strain evidence="15 16">CAIM 1902</strain>
    </source>
</reference>
<keyword evidence="2 11" id="KW-0813">Transport</keyword>
<proteinExistence type="inferred from homology"/>
<dbReference type="PROSITE" id="PS52016">
    <property type="entry name" value="TONB_DEPENDENT_REC_3"/>
    <property type="match status" value="1"/>
</dbReference>
<dbReference type="Proteomes" id="UP000186039">
    <property type="component" value="Unassembled WGS sequence"/>
</dbReference>
<dbReference type="EMBL" id="MJMH01000122">
    <property type="protein sequence ID" value="OLQ94505.1"/>
    <property type="molecule type" value="Genomic_DNA"/>
</dbReference>
<evidence type="ECO:0000256" key="7">
    <source>
        <dbReference type="ARBA" id="ARBA00023065"/>
    </source>
</evidence>
<evidence type="ECO:0000256" key="1">
    <source>
        <dbReference type="ARBA" id="ARBA00004571"/>
    </source>
</evidence>